<proteinExistence type="predicted"/>
<name>A0ABT2EXX5_METVO</name>
<comment type="caution">
    <text evidence="3">The sequence shown here is derived from an EMBL/GenBank/DDBJ whole genome shotgun (WGS) entry which is preliminary data.</text>
</comment>
<feature type="domain" description="NurA" evidence="2">
    <location>
        <begin position="60"/>
        <end position="356"/>
    </location>
</feature>
<protein>
    <recommendedName>
        <fullName evidence="2">NurA domain-containing protein</fullName>
    </recommendedName>
</protein>
<dbReference type="RefSeq" id="WP_209631516.1">
    <property type="nucleotide sequence ID" value="NZ_JANUCQ010000004.1"/>
</dbReference>
<evidence type="ECO:0000313" key="4">
    <source>
        <dbReference type="Proteomes" id="UP001140258"/>
    </source>
</evidence>
<gene>
    <name evidence="3" type="ORF">M2325_001532</name>
</gene>
<keyword evidence="4" id="KW-1185">Reference proteome</keyword>
<keyword evidence="1" id="KW-0175">Coiled coil</keyword>
<dbReference type="SMART" id="SM00933">
    <property type="entry name" value="NurA"/>
    <property type="match status" value="1"/>
</dbReference>
<reference evidence="3" key="1">
    <citation type="submission" date="2022-08" db="EMBL/GenBank/DDBJ databases">
        <title>Genomic Encyclopedia of Type Strains, Phase V (KMG-V): Genome sequencing to study the core and pangenomes of soil and plant-associated prokaryotes.</title>
        <authorList>
            <person name="Whitman W."/>
        </authorList>
    </citation>
    <scope>NUCLEOTIDE SEQUENCE</scope>
    <source>
        <strain evidence="3">PS</strain>
    </source>
</reference>
<accession>A0ABT2EXX5</accession>
<dbReference type="Proteomes" id="UP001140258">
    <property type="component" value="Unassembled WGS sequence"/>
</dbReference>
<dbReference type="InterPro" id="IPR018977">
    <property type="entry name" value="NurA_domain"/>
</dbReference>
<evidence type="ECO:0000259" key="2">
    <source>
        <dbReference type="SMART" id="SM00933"/>
    </source>
</evidence>
<organism evidence="3 4">
    <name type="scientific">Methanococcus voltae PS</name>
    <dbReference type="NCBI Taxonomy" id="523842"/>
    <lineage>
        <taxon>Archaea</taxon>
        <taxon>Methanobacteriati</taxon>
        <taxon>Methanobacteriota</taxon>
        <taxon>Methanomada group</taxon>
        <taxon>Methanococci</taxon>
        <taxon>Methanococcales</taxon>
        <taxon>Methanococcaceae</taxon>
        <taxon>Methanococcus</taxon>
    </lineage>
</organism>
<evidence type="ECO:0000313" key="3">
    <source>
        <dbReference type="EMBL" id="MCS3922822.1"/>
    </source>
</evidence>
<feature type="coiled-coil region" evidence="1">
    <location>
        <begin position="3"/>
        <end position="53"/>
    </location>
</feature>
<dbReference type="Pfam" id="PF09376">
    <property type="entry name" value="NurA"/>
    <property type="match status" value="1"/>
</dbReference>
<sequence>MDYSKLKRNKEGIKNSIEQFKHEKIDCKNYWINKDFKENNENNENNQKNQNNSNSLSKDYNFFAIDGSFNQRSFLDFSLYVVGAEAYGHKVGEKVTHLLNAWDSGVILPYQYSKRSRLEHYMATMELKLALCILTNNCSEPFDYYIYDGSVYSWLIHAKMNRLLTLGQYEHYINYFNEKYGEEFRTYLLNELNCQEINAYSNFYNDANIKDKEQTEELGDSELKVLFEQLEYNIILSELLKHKDRIIGVSKTSKMNVYFKDSLRSDMAIFSRCEPGYSKPLNLAEEDLKSKSTIDELRKFDIHIDTLNYQFLKFKKGAMGITSFKKLDEEVFDALYKITDTNYPYILKKCHEKVKISEVEMDKYVKYLGIYEDTERGVYLD</sequence>
<evidence type="ECO:0000256" key="1">
    <source>
        <dbReference type="SAM" id="Coils"/>
    </source>
</evidence>
<dbReference type="EMBL" id="JANUCQ010000004">
    <property type="protein sequence ID" value="MCS3922822.1"/>
    <property type="molecule type" value="Genomic_DNA"/>
</dbReference>